<dbReference type="PANTHER" id="PTHR13624">
    <property type="entry name" value="RE42071P"/>
    <property type="match status" value="1"/>
</dbReference>
<evidence type="ECO:0008006" key="11">
    <source>
        <dbReference type="Google" id="ProtNLM"/>
    </source>
</evidence>
<dbReference type="EMBL" id="JAACXV010000055">
    <property type="protein sequence ID" value="KAF7285395.1"/>
    <property type="molecule type" value="Genomic_DNA"/>
</dbReference>
<evidence type="ECO:0000256" key="6">
    <source>
        <dbReference type="ARBA" id="ARBA00023180"/>
    </source>
</evidence>
<comment type="similarity">
    <text evidence="2">Belongs to the TMEM161 family.</text>
</comment>
<comment type="subcellular location">
    <subcellularLocation>
        <location evidence="1">Membrane</location>
        <topology evidence="1">Multi-pass membrane protein</topology>
    </subcellularLocation>
</comment>
<sequence>MALLGAQLVITLIMISVIQKLGPHFSLAKWFLCSTGLIRYLYPTNDELRQLANIPKDRSKAKKGNKNSQNGKNVPDTFHIDRSLDVQLETAKISHLDVVHLKFYNEYQWLVDFSLYTSMVYFLTEVYQIWFPIKDEVNLSMVWCFLVILFALKFLLSLTVQYFKGEESVGERSTCIVMGFMYLLIAMIVLIVDENTLELGLETAYTSFNQSASQFLSKQGLNSSGPASKIFIKFCIAVWCAILGAVLTFPGMRIAKMHWDLLRYFRESKLKQMLLNISFALPFILVILWIKPIAKDYLTVRIFSGRNTPLLTEGTFEILRLLIVISTIIIKICLMPWYLQAYLDMAYHRTEEQKKEAGRITNIEFQKKIAAVFYYLCVVTLQYLAPLILCLYLTLMYKTLGEYQWFWLIRSDASNGTSVNDELNVTVKESMTGQDPTEDLYLTLDSLKSIFGVQVFRGVFGFATWWSCFTYFATTSVGLIYQSYFSTK</sequence>
<evidence type="ECO:0000256" key="7">
    <source>
        <dbReference type="SAM" id="Phobius"/>
    </source>
</evidence>
<keyword evidence="8" id="KW-0732">Signal</keyword>
<protein>
    <recommendedName>
        <fullName evidence="11">Transmembrane protein 161B</fullName>
    </recommendedName>
</protein>
<keyword evidence="5 7" id="KW-0472">Membrane</keyword>
<feature type="transmembrane region" description="Helical" evidence="7">
    <location>
        <begin position="459"/>
        <end position="481"/>
    </location>
</feature>
<keyword evidence="4 7" id="KW-1133">Transmembrane helix</keyword>
<evidence type="ECO:0000256" key="8">
    <source>
        <dbReference type="SAM" id="SignalP"/>
    </source>
</evidence>
<proteinExistence type="inferred from homology"/>
<evidence type="ECO:0000313" key="9">
    <source>
        <dbReference type="EMBL" id="KAF7285395.1"/>
    </source>
</evidence>
<feature type="transmembrane region" description="Helical" evidence="7">
    <location>
        <begin position="175"/>
        <end position="192"/>
    </location>
</feature>
<dbReference type="Pfam" id="PF10268">
    <property type="entry name" value="Tmemb_161AB"/>
    <property type="match status" value="1"/>
</dbReference>
<dbReference type="OrthoDB" id="784140at2759"/>
<feature type="transmembrane region" description="Helical" evidence="7">
    <location>
        <begin position="372"/>
        <end position="395"/>
    </location>
</feature>
<feature type="signal peptide" evidence="8">
    <location>
        <begin position="1"/>
        <end position="20"/>
    </location>
</feature>
<evidence type="ECO:0000256" key="2">
    <source>
        <dbReference type="ARBA" id="ARBA00009706"/>
    </source>
</evidence>
<keyword evidence="3 7" id="KW-0812">Transmembrane</keyword>
<evidence type="ECO:0000256" key="1">
    <source>
        <dbReference type="ARBA" id="ARBA00004141"/>
    </source>
</evidence>
<keyword evidence="10" id="KW-1185">Reference proteome</keyword>
<evidence type="ECO:0000256" key="5">
    <source>
        <dbReference type="ARBA" id="ARBA00023136"/>
    </source>
</evidence>
<feature type="transmembrane region" description="Helical" evidence="7">
    <location>
        <begin position="318"/>
        <end position="339"/>
    </location>
</feature>
<organism evidence="9 10">
    <name type="scientific">Rhynchophorus ferrugineus</name>
    <name type="common">Red palm weevil</name>
    <name type="synonym">Curculio ferrugineus</name>
    <dbReference type="NCBI Taxonomy" id="354439"/>
    <lineage>
        <taxon>Eukaryota</taxon>
        <taxon>Metazoa</taxon>
        <taxon>Ecdysozoa</taxon>
        <taxon>Arthropoda</taxon>
        <taxon>Hexapoda</taxon>
        <taxon>Insecta</taxon>
        <taxon>Pterygota</taxon>
        <taxon>Neoptera</taxon>
        <taxon>Endopterygota</taxon>
        <taxon>Coleoptera</taxon>
        <taxon>Polyphaga</taxon>
        <taxon>Cucujiformia</taxon>
        <taxon>Curculionidae</taxon>
        <taxon>Dryophthorinae</taxon>
        <taxon>Rhynchophorus</taxon>
    </lineage>
</organism>
<reference evidence="9" key="1">
    <citation type="submission" date="2020-08" db="EMBL/GenBank/DDBJ databases">
        <title>Genome sequencing and assembly of the red palm weevil Rhynchophorus ferrugineus.</title>
        <authorList>
            <person name="Dias G.B."/>
            <person name="Bergman C.M."/>
            <person name="Manee M."/>
        </authorList>
    </citation>
    <scope>NUCLEOTIDE SEQUENCE</scope>
    <source>
        <strain evidence="9">AA-2017</strain>
        <tissue evidence="9">Whole larva</tissue>
    </source>
</reference>
<dbReference type="AlphaFoldDB" id="A0A834ISC8"/>
<evidence type="ECO:0000313" key="10">
    <source>
        <dbReference type="Proteomes" id="UP000625711"/>
    </source>
</evidence>
<keyword evidence="6" id="KW-0325">Glycoprotein</keyword>
<name>A0A834ISC8_RHYFE</name>
<dbReference type="InterPro" id="IPR019395">
    <property type="entry name" value="Transmembrane_161A/B"/>
</dbReference>
<gene>
    <name evidence="9" type="ORF">GWI33_010648</name>
</gene>
<evidence type="ECO:0000256" key="3">
    <source>
        <dbReference type="ARBA" id="ARBA00022692"/>
    </source>
</evidence>
<dbReference type="Proteomes" id="UP000625711">
    <property type="component" value="Unassembled WGS sequence"/>
</dbReference>
<feature type="chain" id="PRO_5032756797" description="Transmembrane protein 161B" evidence="8">
    <location>
        <begin position="21"/>
        <end position="488"/>
    </location>
</feature>
<accession>A0A834ISC8</accession>
<dbReference type="GO" id="GO:0016020">
    <property type="term" value="C:membrane"/>
    <property type="evidence" value="ECO:0007669"/>
    <property type="project" value="UniProtKB-SubCell"/>
</dbReference>
<feature type="transmembrane region" description="Helical" evidence="7">
    <location>
        <begin position="230"/>
        <end position="252"/>
    </location>
</feature>
<evidence type="ECO:0000256" key="4">
    <source>
        <dbReference type="ARBA" id="ARBA00022989"/>
    </source>
</evidence>
<dbReference type="PANTHER" id="PTHR13624:SF6">
    <property type="entry name" value="EMEI"/>
    <property type="match status" value="1"/>
</dbReference>
<feature type="transmembrane region" description="Helical" evidence="7">
    <location>
        <begin position="273"/>
        <end position="290"/>
    </location>
</feature>
<comment type="caution">
    <text evidence="9">The sequence shown here is derived from an EMBL/GenBank/DDBJ whole genome shotgun (WGS) entry which is preliminary data.</text>
</comment>
<feature type="transmembrane region" description="Helical" evidence="7">
    <location>
        <begin position="140"/>
        <end position="163"/>
    </location>
</feature>